<evidence type="ECO:0000313" key="2">
    <source>
        <dbReference type="Proteomes" id="UP000016496"/>
    </source>
</evidence>
<dbReference type="EMBL" id="AWSV01000003">
    <property type="protein sequence ID" value="ERI89250.1"/>
    <property type="molecule type" value="Genomic_DNA"/>
</dbReference>
<evidence type="ECO:0000313" key="1">
    <source>
        <dbReference type="EMBL" id="ERI89250.1"/>
    </source>
</evidence>
<protein>
    <submittedName>
        <fullName evidence="1">Uncharacterized protein</fullName>
    </submittedName>
</protein>
<proteinExistence type="predicted"/>
<dbReference type="Proteomes" id="UP000016496">
    <property type="component" value="Unassembled WGS sequence"/>
</dbReference>
<accession>U2CXH7</accession>
<dbReference type="HOGENOM" id="CLU_3132479_0_0_10"/>
<sequence length="49" mass="5545">MIFFNAVAKVELFMELCKILWQKNVGPFSLRGMGYDVSIVMMGQVLCSV</sequence>
<reference evidence="1 2" key="1">
    <citation type="submission" date="2013-08" db="EMBL/GenBank/DDBJ databases">
        <authorList>
            <person name="Weinstock G."/>
            <person name="Sodergren E."/>
            <person name="Wylie T."/>
            <person name="Fulton L."/>
            <person name="Fulton R."/>
            <person name="Fronick C."/>
            <person name="O'Laughlin M."/>
            <person name="Godfrey J."/>
            <person name="Miner T."/>
            <person name="Herter B."/>
            <person name="Appelbaum E."/>
            <person name="Cordes M."/>
            <person name="Lek S."/>
            <person name="Wollam A."/>
            <person name="Pepin K.H."/>
            <person name="Palsikar V.B."/>
            <person name="Mitreva M."/>
            <person name="Wilson R.K."/>
        </authorList>
    </citation>
    <scope>NUCLEOTIDE SEQUENCE [LARGE SCALE GENOMIC DNA]</scope>
    <source>
        <strain evidence="1 2">F0041</strain>
    </source>
</reference>
<name>U2CXH7_9BACE</name>
<comment type="caution">
    <text evidence="1">The sequence shown here is derived from an EMBL/GenBank/DDBJ whole genome shotgun (WGS) entry which is preliminary data.</text>
</comment>
<gene>
    <name evidence="1" type="ORF">HMPREF1981_00040</name>
</gene>
<organism evidence="1 2">
    <name type="scientific">Bacteroides pyogenes F0041</name>
    <dbReference type="NCBI Taxonomy" id="1321819"/>
    <lineage>
        <taxon>Bacteria</taxon>
        <taxon>Pseudomonadati</taxon>
        <taxon>Bacteroidota</taxon>
        <taxon>Bacteroidia</taxon>
        <taxon>Bacteroidales</taxon>
        <taxon>Bacteroidaceae</taxon>
        <taxon>Bacteroides</taxon>
    </lineage>
</organism>
<dbReference type="AlphaFoldDB" id="U2CXH7"/>